<gene>
    <name evidence="1" type="ORF">T05_3095</name>
</gene>
<accession>A0A0V0SRT8</accession>
<dbReference type="EMBL" id="JYDJ01003209">
    <property type="protein sequence ID" value="KRX29524.1"/>
    <property type="molecule type" value="Genomic_DNA"/>
</dbReference>
<proteinExistence type="predicted"/>
<evidence type="ECO:0000313" key="1">
    <source>
        <dbReference type="EMBL" id="KRX29524.1"/>
    </source>
</evidence>
<comment type="caution">
    <text evidence="1">The sequence shown here is derived from an EMBL/GenBank/DDBJ whole genome shotgun (WGS) entry which is preliminary data.</text>
</comment>
<sequence>MRDLMISLVESNYEKSDLYEITTAKSSSFSSK</sequence>
<dbReference type="Proteomes" id="UP000055048">
    <property type="component" value="Unassembled WGS sequence"/>
</dbReference>
<evidence type="ECO:0000313" key="2">
    <source>
        <dbReference type="Proteomes" id="UP000055048"/>
    </source>
</evidence>
<reference evidence="1 2" key="1">
    <citation type="submission" date="2015-01" db="EMBL/GenBank/DDBJ databases">
        <title>Evolution of Trichinella species and genotypes.</title>
        <authorList>
            <person name="Korhonen P.K."/>
            <person name="Edoardo P."/>
            <person name="Giuseppe L.R."/>
            <person name="Gasser R.B."/>
        </authorList>
    </citation>
    <scope>NUCLEOTIDE SEQUENCE [LARGE SCALE GENOMIC DNA]</scope>
    <source>
        <strain evidence="1">ISS417</strain>
    </source>
</reference>
<protein>
    <submittedName>
        <fullName evidence="1">Uncharacterized protein</fullName>
    </submittedName>
</protein>
<keyword evidence="2" id="KW-1185">Reference proteome</keyword>
<organism evidence="1 2">
    <name type="scientific">Trichinella murrelli</name>
    <dbReference type="NCBI Taxonomy" id="144512"/>
    <lineage>
        <taxon>Eukaryota</taxon>
        <taxon>Metazoa</taxon>
        <taxon>Ecdysozoa</taxon>
        <taxon>Nematoda</taxon>
        <taxon>Enoplea</taxon>
        <taxon>Dorylaimia</taxon>
        <taxon>Trichinellida</taxon>
        <taxon>Trichinellidae</taxon>
        <taxon>Trichinella</taxon>
    </lineage>
</organism>
<dbReference type="AlphaFoldDB" id="A0A0V0SRT8"/>
<name>A0A0V0SRT8_9BILA</name>